<dbReference type="AlphaFoldDB" id="A0A391NVG9"/>
<name>A0A391NVG9_9EUKA</name>
<sequence length="47" mass="5029">MFASPPKSPIMPVESLAHLDGTFFGATGPTSDTVFSPWSLLHTLLIL</sequence>
<comment type="caution">
    <text evidence="1">The sequence shown here is derived from an EMBL/GenBank/DDBJ whole genome shotgun (WGS) entry which is preliminary data.</text>
</comment>
<keyword evidence="2" id="KW-1185">Reference proteome</keyword>
<evidence type="ECO:0000313" key="1">
    <source>
        <dbReference type="EMBL" id="GCA65131.1"/>
    </source>
</evidence>
<evidence type="ECO:0000313" key="2">
    <source>
        <dbReference type="Proteomes" id="UP000265618"/>
    </source>
</evidence>
<protein>
    <submittedName>
        <fullName evidence="1">Uncharacterized protein</fullName>
    </submittedName>
</protein>
<proteinExistence type="predicted"/>
<accession>A0A391NVG9</accession>
<feature type="non-terminal residue" evidence="1">
    <location>
        <position position="47"/>
    </location>
</feature>
<reference evidence="1 2" key="1">
    <citation type="journal article" date="2018" name="PLoS ONE">
        <title>The draft genome of Kipferlia bialata reveals reductive genome evolution in fornicate parasites.</title>
        <authorList>
            <person name="Tanifuji G."/>
            <person name="Takabayashi S."/>
            <person name="Kume K."/>
            <person name="Takagi M."/>
            <person name="Nakayama T."/>
            <person name="Kamikawa R."/>
            <person name="Inagaki Y."/>
            <person name="Hashimoto T."/>
        </authorList>
    </citation>
    <scope>NUCLEOTIDE SEQUENCE [LARGE SCALE GENOMIC DNA]</scope>
    <source>
        <strain evidence="1">NY0173</strain>
    </source>
</reference>
<organism evidence="1 2">
    <name type="scientific">Kipferlia bialata</name>
    <dbReference type="NCBI Taxonomy" id="797122"/>
    <lineage>
        <taxon>Eukaryota</taxon>
        <taxon>Metamonada</taxon>
        <taxon>Carpediemonas-like organisms</taxon>
        <taxon>Kipferlia</taxon>
    </lineage>
</organism>
<gene>
    <name evidence="1" type="ORF">KIPB_016330</name>
</gene>
<dbReference type="Proteomes" id="UP000265618">
    <property type="component" value="Unassembled WGS sequence"/>
</dbReference>
<dbReference type="EMBL" id="BDIP01009888">
    <property type="protein sequence ID" value="GCA65131.1"/>
    <property type="molecule type" value="Genomic_DNA"/>
</dbReference>